<dbReference type="GeneID" id="76630827"/>
<gene>
    <name evidence="1" type="ORF">ACFQQG_12110</name>
</gene>
<sequence length="742" mass="80986">MLRQLQSRDDAVTDGVVREQQWVRIIFPGVTDAQVQFETPKGGLLSRAVTEVLDETPLRMVEQLTYPGWDQHEYLFSSRPRRNIGFGKDALSTDDTADCFETLRDAGVEHTIAMLAAELDARLTDRIGCDVVEVDLTPVGTIPTRTCRLVGTTTNEIAFDQSGTESAFATHIHSLTKQQTPHLARTRVAKTTADTYLVEQQLARFERAQQVLYGDDVAALLEPVDGDLGSVYEPDALTSNYRRLGEMDWQARTLGEGLCRSHGAMVAHNDIGPGTDVETTMRAVTVDEYARLCGRDHDFERLRAVYEQLGVTPTVQLARESLTSVLGLVPNYGGGRWLSGDPVARARPQLTLVTTVSDASGTDREALGRGLSTKFGTSISAEIEAVDVWPRPSSDLLQAAIRGLREYGDTVTIDGAPSEAAFVRTTPDGLSEPVLVGTADTLVAGDLIVAAERGGGNQGVTVVTATEADAQQIFDIYRTPFQTAGDTHLALYPCSTQFWTFGNEVALRSAGETVDWWLTPDGTLTATLDGTELTTGPMTDPPADPGTPLLRVMKEPPHYSVFHPERGLLATAPSVDRLAADLSQHPIPLPVVPSQLSYLNCVTVFVVNNGRLTRVTPDAPVATGDKTWLTAALEWFLNTFTYQAPGAQLSADTVTPQFRQYIAPQTTGRFPSTADVDWSIKTLTDYEDGDKLPQRPEGRLPVLFDRDWRYPHVPGQETLPQCLKSDSTANQLALRLAQAIYT</sequence>
<dbReference type="Proteomes" id="UP001596445">
    <property type="component" value="Unassembled WGS sequence"/>
</dbReference>
<keyword evidence="2" id="KW-1185">Reference proteome</keyword>
<dbReference type="EMBL" id="JBHSZI010000001">
    <property type="protein sequence ID" value="MFC7058787.1"/>
    <property type="molecule type" value="Genomic_DNA"/>
</dbReference>
<proteinExistence type="predicted"/>
<organism evidence="1 2">
    <name type="scientific">Halovenus salina</name>
    <dbReference type="NCBI Taxonomy" id="1510225"/>
    <lineage>
        <taxon>Archaea</taxon>
        <taxon>Methanobacteriati</taxon>
        <taxon>Methanobacteriota</taxon>
        <taxon>Stenosarchaea group</taxon>
        <taxon>Halobacteria</taxon>
        <taxon>Halobacteriales</taxon>
        <taxon>Haloarculaceae</taxon>
        <taxon>Halovenus</taxon>
    </lineage>
</organism>
<protein>
    <submittedName>
        <fullName evidence="1">Uncharacterized protein</fullName>
    </submittedName>
</protein>
<name>A0ABD5W480_9EURY</name>
<dbReference type="RefSeq" id="WP_267161517.1">
    <property type="nucleotide sequence ID" value="NZ_CP112972.1"/>
</dbReference>
<reference evidence="1 2" key="1">
    <citation type="journal article" date="2019" name="Int. J. Syst. Evol. Microbiol.">
        <title>The Global Catalogue of Microorganisms (GCM) 10K type strain sequencing project: providing services to taxonomists for standard genome sequencing and annotation.</title>
        <authorList>
            <consortium name="The Broad Institute Genomics Platform"/>
            <consortium name="The Broad Institute Genome Sequencing Center for Infectious Disease"/>
            <person name="Wu L."/>
            <person name="Ma J."/>
        </authorList>
    </citation>
    <scope>NUCLEOTIDE SEQUENCE [LARGE SCALE GENOMIC DNA]</scope>
    <source>
        <strain evidence="1 2">JCM 30072</strain>
    </source>
</reference>
<comment type="caution">
    <text evidence="1">The sequence shown here is derived from an EMBL/GenBank/DDBJ whole genome shotgun (WGS) entry which is preliminary data.</text>
</comment>
<dbReference type="AlphaFoldDB" id="A0ABD5W480"/>
<accession>A0ABD5W480</accession>
<evidence type="ECO:0000313" key="2">
    <source>
        <dbReference type="Proteomes" id="UP001596445"/>
    </source>
</evidence>
<evidence type="ECO:0000313" key="1">
    <source>
        <dbReference type="EMBL" id="MFC7058787.1"/>
    </source>
</evidence>